<dbReference type="GO" id="GO:0005886">
    <property type="term" value="C:plasma membrane"/>
    <property type="evidence" value="ECO:0007669"/>
    <property type="project" value="UniProtKB-SubCell"/>
</dbReference>
<dbReference type="GO" id="GO:0008360">
    <property type="term" value="P:regulation of cell shape"/>
    <property type="evidence" value="ECO:0007669"/>
    <property type="project" value="UniProtKB-KW"/>
</dbReference>
<keyword evidence="5" id="KW-0121">Carboxypeptidase</keyword>
<accession>A0A917M2I2</accession>
<keyword evidence="13" id="KW-0511">Multifunctional enzyme</keyword>
<evidence type="ECO:0000313" key="19">
    <source>
        <dbReference type="EMBL" id="GGG70861.1"/>
    </source>
</evidence>
<keyword evidence="11" id="KW-0573">Peptidoglycan synthesis</keyword>
<dbReference type="FunFam" id="1.10.3810.10:FF:000001">
    <property type="entry name" value="Penicillin-binding protein 1A"/>
    <property type="match status" value="1"/>
</dbReference>
<gene>
    <name evidence="19" type="ORF">GCM10011398_13750</name>
</gene>
<dbReference type="InterPro" id="IPR023346">
    <property type="entry name" value="Lysozyme-like_dom_sf"/>
</dbReference>
<dbReference type="Gene3D" id="3.40.710.10">
    <property type="entry name" value="DD-peptidase/beta-lactamase superfamily"/>
    <property type="match status" value="1"/>
</dbReference>
<keyword evidence="8" id="KW-0808">Transferase</keyword>
<dbReference type="GO" id="GO:0009002">
    <property type="term" value="F:serine-type D-Ala-D-Ala carboxypeptidase activity"/>
    <property type="evidence" value="ECO:0007669"/>
    <property type="project" value="UniProtKB-EC"/>
</dbReference>
<keyword evidence="9" id="KW-0378">Hydrolase</keyword>
<evidence type="ECO:0000256" key="16">
    <source>
        <dbReference type="ARBA" id="ARBA00049902"/>
    </source>
</evidence>
<feature type="domain" description="Glycosyl transferase family 51" evidence="18">
    <location>
        <begin position="58"/>
        <end position="232"/>
    </location>
</feature>
<dbReference type="SUPFAM" id="SSF53955">
    <property type="entry name" value="Lysozyme-like"/>
    <property type="match status" value="1"/>
</dbReference>
<reference evidence="19" key="1">
    <citation type="journal article" date="2014" name="Int. J. Syst. Evol. Microbiol.">
        <title>Complete genome sequence of Corynebacterium casei LMG S-19264T (=DSM 44701T), isolated from a smear-ripened cheese.</title>
        <authorList>
            <consortium name="US DOE Joint Genome Institute (JGI-PGF)"/>
            <person name="Walter F."/>
            <person name="Albersmeier A."/>
            <person name="Kalinowski J."/>
            <person name="Ruckert C."/>
        </authorList>
    </citation>
    <scope>NUCLEOTIDE SEQUENCE</scope>
    <source>
        <strain evidence="19">CGMCC 1.12754</strain>
    </source>
</reference>
<dbReference type="InterPro" id="IPR012338">
    <property type="entry name" value="Beta-lactam/transpept-like"/>
</dbReference>
<organism evidence="19 20">
    <name type="scientific">Virgibacillus oceani</name>
    <dbReference type="NCBI Taxonomy" id="1479511"/>
    <lineage>
        <taxon>Bacteria</taxon>
        <taxon>Bacillati</taxon>
        <taxon>Bacillota</taxon>
        <taxon>Bacilli</taxon>
        <taxon>Bacillales</taxon>
        <taxon>Bacillaceae</taxon>
        <taxon>Virgibacillus</taxon>
    </lineage>
</organism>
<comment type="similarity">
    <text evidence="3">In the N-terminal section; belongs to the glycosyltransferase 51 family.</text>
</comment>
<keyword evidence="6" id="KW-0645">Protease</keyword>
<evidence type="ECO:0000259" key="18">
    <source>
        <dbReference type="Pfam" id="PF00912"/>
    </source>
</evidence>
<dbReference type="Gene3D" id="1.10.3810.10">
    <property type="entry name" value="Biosynthetic peptidoglycan transglycosylase-like"/>
    <property type="match status" value="1"/>
</dbReference>
<dbReference type="Pfam" id="PF00905">
    <property type="entry name" value="Transpeptidase"/>
    <property type="match status" value="1"/>
</dbReference>
<evidence type="ECO:0000256" key="14">
    <source>
        <dbReference type="ARBA" id="ARBA00023316"/>
    </source>
</evidence>
<dbReference type="GO" id="GO:0009252">
    <property type="term" value="P:peptidoglycan biosynthetic process"/>
    <property type="evidence" value="ECO:0007669"/>
    <property type="project" value="UniProtKB-KW"/>
</dbReference>
<evidence type="ECO:0000256" key="4">
    <source>
        <dbReference type="ARBA" id="ARBA00022475"/>
    </source>
</evidence>
<protein>
    <submittedName>
        <fullName evidence="19">Penicillin-binding protein 2D</fullName>
    </submittedName>
</protein>
<dbReference type="Pfam" id="PF00912">
    <property type="entry name" value="Transgly"/>
    <property type="match status" value="1"/>
</dbReference>
<evidence type="ECO:0000256" key="13">
    <source>
        <dbReference type="ARBA" id="ARBA00023268"/>
    </source>
</evidence>
<evidence type="ECO:0000256" key="15">
    <source>
        <dbReference type="ARBA" id="ARBA00034000"/>
    </source>
</evidence>
<evidence type="ECO:0000256" key="9">
    <source>
        <dbReference type="ARBA" id="ARBA00022801"/>
    </source>
</evidence>
<dbReference type="GO" id="GO:0071555">
    <property type="term" value="P:cell wall organization"/>
    <property type="evidence" value="ECO:0007669"/>
    <property type="project" value="UniProtKB-KW"/>
</dbReference>
<dbReference type="InterPro" id="IPR050396">
    <property type="entry name" value="Glycosyltr_51/Transpeptidase"/>
</dbReference>
<evidence type="ECO:0000256" key="6">
    <source>
        <dbReference type="ARBA" id="ARBA00022670"/>
    </source>
</evidence>
<dbReference type="RefSeq" id="WP_229683082.1">
    <property type="nucleotide sequence ID" value="NZ_BMFR01000004.1"/>
</dbReference>
<dbReference type="PANTHER" id="PTHR32282">
    <property type="entry name" value="BINDING PROTEIN TRANSPEPTIDASE, PUTATIVE-RELATED"/>
    <property type="match status" value="1"/>
</dbReference>
<feature type="domain" description="Penicillin-binding protein transpeptidase" evidence="17">
    <location>
        <begin position="323"/>
        <end position="567"/>
    </location>
</feature>
<evidence type="ECO:0000256" key="5">
    <source>
        <dbReference type="ARBA" id="ARBA00022645"/>
    </source>
</evidence>
<evidence type="ECO:0000313" key="20">
    <source>
        <dbReference type="Proteomes" id="UP000622860"/>
    </source>
</evidence>
<name>A0A917M2I2_9BACI</name>
<keyword evidence="7" id="KW-0328">Glycosyltransferase</keyword>
<comment type="catalytic activity">
    <reaction evidence="15">
        <text>Preferential cleavage: (Ac)2-L-Lys-D-Ala-|-D-Ala. Also transpeptidation of peptidyl-alanyl moieties that are N-acyl substituents of D-alanine.</text>
        <dbReference type="EC" id="3.4.16.4"/>
    </reaction>
</comment>
<dbReference type="AlphaFoldDB" id="A0A917M2I2"/>
<dbReference type="EMBL" id="BMFR01000004">
    <property type="protein sequence ID" value="GGG70861.1"/>
    <property type="molecule type" value="Genomic_DNA"/>
</dbReference>
<evidence type="ECO:0000259" key="17">
    <source>
        <dbReference type="Pfam" id="PF00905"/>
    </source>
</evidence>
<dbReference type="Proteomes" id="UP000622860">
    <property type="component" value="Unassembled WGS sequence"/>
</dbReference>
<reference evidence="19" key="2">
    <citation type="submission" date="2020-09" db="EMBL/GenBank/DDBJ databases">
        <authorList>
            <person name="Sun Q."/>
            <person name="Zhou Y."/>
        </authorList>
    </citation>
    <scope>NUCLEOTIDE SEQUENCE</scope>
    <source>
        <strain evidence="19">CGMCC 1.12754</strain>
    </source>
</reference>
<dbReference type="GO" id="GO:0008658">
    <property type="term" value="F:penicillin binding"/>
    <property type="evidence" value="ECO:0007669"/>
    <property type="project" value="InterPro"/>
</dbReference>
<evidence type="ECO:0000256" key="7">
    <source>
        <dbReference type="ARBA" id="ARBA00022676"/>
    </source>
</evidence>
<dbReference type="InterPro" id="IPR036950">
    <property type="entry name" value="PBP_transglycosylase"/>
</dbReference>
<sequence>MKWKFFKHKKSRLALTAAIGALILALSFIAGVYLVSFLLGPPELSTEQNTIYYSNSGDVIGEERGNQSRYWIDLEDISPHLVQATLLIEDQHFRDHNGFDLPRIASAVLTNIKSMSLKEGASTLTQQYARNLYLSFEKTWTRKLREAFYTVRLEMYYSKDEILEGYLNTIYYGHGAYGIEAASRYFFNKSASELTIAESAMLAAIPKGPTYYSPYNDMENAKKRQNRILGIMLEKNAIDEEEYFLAKRENLAFAEPKEQRVETVAPYFQDTVLKEAAEILDIDKELVRSGGFQIYTTLDLELQQKLEAKITNVFQPESKIEVGAIALEPTSGAIQALVGGRDYESSQFNRAIQAKRMPGSAFKPFLYYAALENGYTPTTMLMSKPTAFELEDGKVYQPSNYNGYYAYEPITLAQALALSDNVYAVKTNLFLGAEKLVETAKDFGIDSKLPAVPSLALGTAAVTVEDMVTGYGMIANGGHQIEGHTINKIVDRKGKVVFESEDEEGKQLLDPKSLYILSQLMTGMFDHALDGYMSVTGSPITDELTRKYAGKSGTTNSDSWMIGFSPELVTGVWAGYDDNRSIDKVAEETYSKKVWAAFMEAAHKGLPKTNFDAPPDIVSMEIDPESGKRATPYCETSRVMYFEKGTEPDEYCDVHFPGEEKPDSKEKDGIVKKFFDIFF</sequence>
<evidence type="ECO:0000256" key="3">
    <source>
        <dbReference type="ARBA" id="ARBA00007739"/>
    </source>
</evidence>
<evidence type="ECO:0000256" key="11">
    <source>
        <dbReference type="ARBA" id="ARBA00022984"/>
    </source>
</evidence>
<evidence type="ECO:0000256" key="2">
    <source>
        <dbReference type="ARBA" id="ARBA00007090"/>
    </source>
</evidence>
<dbReference type="SUPFAM" id="SSF56601">
    <property type="entry name" value="beta-lactamase/transpeptidase-like"/>
    <property type="match status" value="1"/>
</dbReference>
<evidence type="ECO:0000256" key="1">
    <source>
        <dbReference type="ARBA" id="ARBA00004236"/>
    </source>
</evidence>
<evidence type="ECO:0000256" key="8">
    <source>
        <dbReference type="ARBA" id="ARBA00022679"/>
    </source>
</evidence>
<dbReference type="NCBIfam" id="TIGR02074">
    <property type="entry name" value="PBP_1a_fam"/>
    <property type="match status" value="1"/>
</dbReference>
<keyword evidence="20" id="KW-1185">Reference proteome</keyword>
<keyword evidence="10" id="KW-0133">Cell shape</keyword>
<comment type="subcellular location">
    <subcellularLocation>
        <location evidence="1">Cell membrane</location>
    </subcellularLocation>
</comment>
<proteinExistence type="inferred from homology"/>
<dbReference type="GO" id="GO:0008955">
    <property type="term" value="F:peptidoglycan glycosyltransferase activity"/>
    <property type="evidence" value="ECO:0007669"/>
    <property type="project" value="UniProtKB-EC"/>
</dbReference>
<dbReference type="GO" id="GO:0030288">
    <property type="term" value="C:outer membrane-bounded periplasmic space"/>
    <property type="evidence" value="ECO:0007669"/>
    <property type="project" value="TreeGrafter"/>
</dbReference>
<evidence type="ECO:0000256" key="10">
    <source>
        <dbReference type="ARBA" id="ARBA00022960"/>
    </source>
</evidence>
<comment type="catalytic activity">
    <reaction evidence="16">
        <text>[GlcNAc-(1-&gt;4)-Mur2Ac(oyl-L-Ala-gamma-D-Glu-L-Lys-D-Ala-D-Ala)](n)-di-trans,octa-cis-undecaprenyl diphosphate + beta-D-GlcNAc-(1-&gt;4)-Mur2Ac(oyl-L-Ala-gamma-D-Glu-L-Lys-D-Ala-D-Ala)-di-trans,octa-cis-undecaprenyl diphosphate = [GlcNAc-(1-&gt;4)-Mur2Ac(oyl-L-Ala-gamma-D-Glu-L-Lys-D-Ala-D-Ala)](n+1)-di-trans,octa-cis-undecaprenyl diphosphate + di-trans,octa-cis-undecaprenyl diphosphate + H(+)</text>
        <dbReference type="Rhea" id="RHEA:23708"/>
        <dbReference type="Rhea" id="RHEA-COMP:9602"/>
        <dbReference type="Rhea" id="RHEA-COMP:9603"/>
        <dbReference type="ChEBI" id="CHEBI:15378"/>
        <dbReference type="ChEBI" id="CHEBI:58405"/>
        <dbReference type="ChEBI" id="CHEBI:60033"/>
        <dbReference type="ChEBI" id="CHEBI:78435"/>
        <dbReference type="EC" id="2.4.99.28"/>
    </reaction>
</comment>
<dbReference type="InterPro" id="IPR001460">
    <property type="entry name" value="PCN-bd_Tpept"/>
</dbReference>
<dbReference type="InterPro" id="IPR001264">
    <property type="entry name" value="Glyco_trans_51"/>
</dbReference>
<dbReference type="PANTHER" id="PTHR32282:SF11">
    <property type="entry name" value="PENICILLIN-BINDING PROTEIN 1B"/>
    <property type="match status" value="1"/>
</dbReference>
<keyword evidence="12" id="KW-0472">Membrane</keyword>
<comment type="similarity">
    <text evidence="2">In the C-terminal section; belongs to the transpeptidase family.</text>
</comment>
<keyword evidence="4" id="KW-1003">Cell membrane</keyword>
<dbReference type="GO" id="GO:0006508">
    <property type="term" value="P:proteolysis"/>
    <property type="evidence" value="ECO:0007669"/>
    <property type="project" value="UniProtKB-KW"/>
</dbReference>
<evidence type="ECO:0000256" key="12">
    <source>
        <dbReference type="ARBA" id="ARBA00023136"/>
    </source>
</evidence>
<keyword evidence="14" id="KW-0961">Cell wall biogenesis/degradation</keyword>
<comment type="caution">
    <text evidence="19">The sequence shown here is derived from an EMBL/GenBank/DDBJ whole genome shotgun (WGS) entry which is preliminary data.</text>
</comment>